<evidence type="ECO:0000256" key="9">
    <source>
        <dbReference type="PROSITE-ProRule" id="PRU00277"/>
    </source>
</evidence>
<proteinExistence type="inferred from homology"/>
<evidence type="ECO:0000256" key="1">
    <source>
        <dbReference type="ARBA" id="ARBA00000971"/>
    </source>
</evidence>
<protein>
    <recommendedName>
        <fullName evidence="10">Peptidyl-prolyl cis-trans isomerase</fullName>
        <ecNumber evidence="10">5.2.1.8</ecNumber>
    </recommendedName>
</protein>
<evidence type="ECO:0000313" key="11">
    <source>
        <dbReference type="EMBL" id="QQD23625.1"/>
    </source>
</evidence>
<comment type="function">
    <text evidence="8">Also involved in hydrogenase metallocenter assembly, probably by participating in the nickel insertion step. This function in hydrogenase biosynthesis requires chaperone activity and the presence of the metal-binding domain, but not PPIase activity.</text>
</comment>
<evidence type="ECO:0000256" key="8">
    <source>
        <dbReference type="ARBA" id="ARBA00037071"/>
    </source>
</evidence>
<organism evidence="11 12">
    <name type="scientific">Venatoribacter cucullus</name>
    <dbReference type="NCBI Taxonomy" id="2661630"/>
    <lineage>
        <taxon>Bacteria</taxon>
        <taxon>Pseudomonadati</taxon>
        <taxon>Pseudomonadota</taxon>
        <taxon>Gammaproteobacteria</taxon>
        <taxon>Oceanospirillales</taxon>
        <taxon>Oceanospirillaceae</taxon>
        <taxon>Venatoribacter</taxon>
    </lineage>
</organism>
<keyword evidence="5 9" id="KW-0697">Rotamase</keyword>
<evidence type="ECO:0000313" key="12">
    <source>
        <dbReference type="Proteomes" id="UP000596074"/>
    </source>
</evidence>
<sequence length="161" mass="17199">MTISQNKVVTIHYKVVDTASGETIDSSEGGQPMTYLHGAQNIIPGLEQALEGKTVGDEFEVTIAAGDAYGEYSEDRVQQVPMEAFQGVEQVEPGMAFTAQTPNGPVNLIVTEVDEAMVTVDANHPLAGKSLSFSVKVESIREASDEEMAHGHVHGEGGHHH</sequence>
<gene>
    <name evidence="11" type="ORF">GJQ55_03600</name>
</gene>
<evidence type="ECO:0000256" key="6">
    <source>
        <dbReference type="ARBA" id="ARBA00023186"/>
    </source>
</evidence>
<evidence type="ECO:0000256" key="7">
    <source>
        <dbReference type="ARBA" id="ARBA00023235"/>
    </source>
</evidence>
<dbReference type="RefSeq" id="WP_228346157.1">
    <property type="nucleotide sequence ID" value="NZ_CP045550.1"/>
</dbReference>
<reference evidence="11 12" key="1">
    <citation type="submission" date="2019-11" db="EMBL/GenBank/DDBJ databases">
        <title>Venatorbacter sp. nov. a predator of Campylobacter and other Gram-negative bacteria.</title>
        <authorList>
            <person name="Saeedi A."/>
            <person name="Cummings N.J."/>
            <person name="Connerton I.F."/>
            <person name="Connerton P.L."/>
        </authorList>
    </citation>
    <scope>NUCLEOTIDE SEQUENCE [LARGE SCALE GENOMIC DNA]</scope>
    <source>
        <strain evidence="11">XL5</strain>
    </source>
</reference>
<evidence type="ECO:0000256" key="2">
    <source>
        <dbReference type="ARBA" id="ARBA00004496"/>
    </source>
</evidence>
<dbReference type="PROSITE" id="PS50059">
    <property type="entry name" value="FKBP_PPIASE"/>
    <property type="match status" value="1"/>
</dbReference>
<name>A0A9E8JNQ8_9GAMM</name>
<dbReference type="PANTHER" id="PTHR47861:SF3">
    <property type="entry name" value="FKBP-TYPE PEPTIDYL-PROLYL CIS-TRANS ISOMERASE SLYD"/>
    <property type="match status" value="1"/>
</dbReference>
<dbReference type="Pfam" id="PF00254">
    <property type="entry name" value="FKBP_C"/>
    <property type="match status" value="1"/>
</dbReference>
<dbReference type="PANTHER" id="PTHR47861">
    <property type="entry name" value="FKBP-TYPE PEPTIDYL-PROLYL CIS-TRANS ISOMERASE SLYD"/>
    <property type="match status" value="1"/>
</dbReference>
<evidence type="ECO:0000256" key="10">
    <source>
        <dbReference type="RuleBase" id="RU003915"/>
    </source>
</evidence>
<comment type="catalytic activity">
    <reaction evidence="1 9 10">
        <text>[protein]-peptidylproline (omega=180) = [protein]-peptidylproline (omega=0)</text>
        <dbReference type="Rhea" id="RHEA:16237"/>
        <dbReference type="Rhea" id="RHEA-COMP:10747"/>
        <dbReference type="Rhea" id="RHEA-COMP:10748"/>
        <dbReference type="ChEBI" id="CHEBI:83833"/>
        <dbReference type="ChEBI" id="CHEBI:83834"/>
        <dbReference type="EC" id="5.2.1.8"/>
    </reaction>
</comment>
<evidence type="ECO:0000256" key="4">
    <source>
        <dbReference type="ARBA" id="ARBA00022490"/>
    </source>
</evidence>
<dbReference type="EMBL" id="CP046056">
    <property type="protein sequence ID" value="QQD23625.1"/>
    <property type="molecule type" value="Genomic_DNA"/>
</dbReference>
<keyword evidence="7 9" id="KW-0413">Isomerase</keyword>
<dbReference type="InterPro" id="IPR001179">
    <property type="entry name" value="PPIase_FKBP_dom"/>
</dbReference>
<dbReference type="EC" id="5.2.1.8" evidence="10"/>
<dbReference type="GO" id="GO:0005737">
    <property type="term" value="C:cytoplasm"/>
    <property type="evidence" value="ECO:0007669"/>
    <property type="project" value="UniProtKB-SubCell"/>
</dbReference>
<dbReference type="KEGG" id="vcw:GJQ55_03600"/>
<evidence type="ECO:0000256" key="3">
    <source>
        <dbReference type="ARBA" id="ARBA00006577"/>
    </source>
</evidence>
<dbReference type="GO" id="GO:0003755">
    <property type="term" value="F:peptidyl-prolyl cis-trans isomerase activity"/>
    <property type="evidence" value="ECO:0007669"/>
    <property type="project" value="UniProtKB-UniRule"/>
</dbReference>
<dbReference type="InterPro" id="IPR046357">
    <property type="entry name" value="PPIase_dom_sf"/>
</dbReference>
<dbReference type="Proteomes" id="UP000596074">
    <property type="component" value="Chromosome"/>
</dbReference>
<dbReference type="GO" id="GO:0042026">
    <property type="term" value="P:protein refolding"/>
    <property type="evidence" value="ECO:0007669"/>
    <property type="project" value="UniProtKB-ARBA"/>
</dbReference>
<dbReference type="AlphaFoldDB" id="A0A9E8JNQ8"/>
<keyword evidence="12" id="KW-1185">Reference proteome</keyword>
<evidence type="ECO:0000256" key="5">
    <source>
        <dbReference type="ARBA" id="ARBA00023110"/>
    </source>
</evidence>
<keyword evidence="4" id="KW-0963">Cytoplasm</keyword>
<dbReference type="Gene3D" id="3.10.50.40">
    <property type="match status" value="1"/>
</dbReference>
<comment type="subcellular location">
    <subcellularLocation>
        <location evidence="2">Cytoplasm</location>
    </subcellularLocation>
</comment>
<dbReference type="SUPFAM" id="SSF54534">
    <property type="entry name" value="FKBP-like"/>
    <property type="match status" value="1"/>
</dbReference>
<comment type="similarity">
    <text evidence="3 10">Belongs to the FKBP-type PPIase family.</text>
</comment>
<keyword evidence="6" id="KW-0143">Chaperone</keyword>
<accession>A0A9E8JNQ8</accession>